<evidence type="ECO:0000313" key="1">
    <source>
        <dbReference type="EMBL" id="KIK39201.1"/>
    </source>
</evidence>
<protein>
    <submittedName>
        <fullName evidence="1">Uncharacterized protein</fullName>
    </submittedName>
</protein>
<name>A0A0D0ABQ2_9AGAM</name>
<gene>
    <name evidence="1" type="ORF">CY34DRAFT_14549</name>
</gene>
<dbReference type="EMBL" id="KN835354">
    <property type="protein sequence ID" value="KIK39201.1"/>
    <property type="molecule type" value="Genomic_DNA"/>
</dbReference>
<dbReference type="InParanoid" id="A0A0D0ABQ2"/>
<dbReference type="AlphaFoldDB" id="A0A0D0ABQ2"/>
<reference evidence="2" key="2">
    <citation type="submission" date="2015-01" db="EMBL/GenBank/DDBJ databases">
        <title>Evolutionary Origins and Diversification of the Mycorrhizal Mutualists.</title>
        <authorList>
            <consortium name="DOE Joint Genome Institute"/>
            <consortium name="Mycorrhizal Genomics Consortium"/>
            <person name="Kohler A."/>
            <person name="Kuo A."/>
            <person name="Nagy L.G."/>
            <person name="Floudas D."/>
            <person name="Copeland A."/>
            <person name="Barry K.W."/>
            <person name="Cichocki N."/>
            <person name="Veneault-Fourrey C."/>
            <person name="LaButti K."/>
            <person name="Lindquist E.A."/>
            <person name="Lipzen A."/>
            <person name="Lundell T."/>
            <person name="Morin E."/>
            <person name="Murat C."/>
            <person name="Riley R."/>
            <person name="Ohm R."/>
            <person name="Sun H."/>
            <person name="Tunlid A."/>
            <person name="Henrissat B."/>
            <person name="Grigoriev I.V."/>
            <person name="Hibbett D.S."/>
            <person name="Martin F."/>
        </authorList>
    </citation>
    <scope>NUCLEOTIDE SEQUENCE [LARGE SCALE GENOMIC DNA]</scope>
    <source>
        <strain evidence="2">UH-Slu-Lm8-n1</strain>
    </source>
</reference>
<proteinExistence type="predicted"/>
<accession>A0A0D0ABQ2</accession>
<keyword evidence="2" id="KW-1185">Reference proteome</keyword>
<dbReference type="HOGENOM" id="CLU_2514139_0_0_1"/>
<reference evidence="1 2" key="1">
    <citation type="submission" date="2014-04" db="EMBL/GenBank/DDBJ databases">
        <authorList>
            <consortium name="DOE Joint Genome Institute"/>
            <person name="Kuo A."/>
            <person name="Ruytinx J."/>
            <person name="Rineau F."/>
            <person name="Colpaert J."/>
            <person name="Kohler A."/>
            <person name="Nagy L.G."/>
            <person name="Floudas D."/>
            <person name="Copeland A."/>
            <person name="Barry K.W."/>
            <person name="Cichocki N."/>
            <person name="Veneault-Fourrey C."/>
            <person name="LaButti K."/>
            <person name="Lindquist E.A."/>
            <person name="Lipzen A."/>
            <person name="Lundell T."/>
            <person name="Morin E."/>
            <person name="Murat C."/>
            <person name="Sun H."/>
            <person name="Tunlid A."/>
            <person name="Henrissat B."/>
            <person name="Grigoriev I.V."/>
            <person name="Hibbett D.S."/>
            <person name="Martin F."/>
            <person name="Nordberg H.P."/>
            <person name="Cantor M.N."/>
            <person name="Hua S.X."/>
        </authorList>
    </citation>
    <scope>NUCLEOTIDE SEQUENCE [LARGE SCALE GENOMIC DNA]</scope>
    <source>
        <strain evidence="1 2">UH-Slu-Lm8-n1</strain>
    </source>
</reference>
<evidence type="ECO:0000313" key="2">
    <source>
        <dbReference type="Proteomes" id="UP000054485"/>
    </source>
</evidence>
<sequence>MTLQRLKGVEEKSLKTKVNLKSLVAVTPSDVNTFPYQLLNGTTAILSAEGTNLLIVSEGECISECLLCLAKAVNIGHSITRTSWS</sequence>
<organism evidence="1 2">
    <name type="scientific">Suillus luteus UH-Slu-Lm8-n1</name>
    <dbReference type="NCBI Taxonomy" id="930992"/>
    <lineage>
        <taxon>Eukaryota</taxon>
        <taxon>Fungi</taxon>
        <taxon>Dikarya</taxon>
        <taxon>Basidiomycota</taxon>
        <taxon>Agaricomycotina</taxon>
        <taxon>Agaricomycetes</taxon>
        <taxon>Agaricomycetidae</taxon>
        <taxon>Boletales</taxon>
        <taxon>Suillineae</taxon>
        <taxon>Suillaceae</taxon>
        <taxon>Suillus</taxon>
    </lineage>
</organism>
<dbReference type="Proteomes" id="UP000054485">
    <property type="component" value="Unassembled WGS sequence"/>
</dbReference>